<dbReference type="PANTHER" id="PTHR46268:SF6">
    <property type="entry name" value="UNIVERSAL STRESS PROTEIN UP12"/>
    <property type="match status" value="1"/>
</dbReference>
<dbReference type="SUPFAM" id="SSF52402">
    <property type="entry name" value="Adenine nucleotide alpha hydrolases-like"/>
    <property type="match status" value="1"/>
</dbReference>
<dbReference type="eggNOG" id="COG0589">
    <property type="taxonomic scope" value="Bacteria"/>
</dbReference>
<accession>Q38WF7</accession>
<gene>
    <name evidence="3" type="primary">usp4</name>
    <name evidence="3" type="ordered locus">LCA_1173</name>
</gene>
<dbReference type="Pfam" id="PF00582">
    <property type="entry name" value="Usp"/>
    <property type="match status" value="1"/>
</dbReference>
<dbReference type="EMBL" id="CR936503">
    <property type="protein sequence ID" value="CAI55475.1"/>
    <property type="molecule type" value="Genomic_DNA"/>
</dbReference>
<dbReference type="CDD" id="cd00293">
    <property type="entry name" value="USP-like"/>
    <property type="match status" value="1"/>
</dbReference>
<dbReference type="STRING" id="314315.LCA_1173"/>
<evidence type="ECO:0000256" key="1">
    <source>
        <dbReference type="ARBA" id="ARBA00008791"/>
    </source>
</evidence>
<proteinExistence type="inferred from homology"/>
<dbReference type="KEGG" id="lsa:LCA_1173"/>
<dbReference type="HOGENOM" id="CLU_049301_16_0_9"/>
<sequence length="144" mass="15642">MLEYHNILVGLDGSELADKALKQAIEVAKRNHAKLFIAQIIPDEVSVSTSITYPSSSLEAERKSTKLYLEEKAKEAKDQGVADVQTIFKVGSPRRELAITIPQEADIDLTIVGVSGKGAIERLLIGSVAQFISIHSTTNVLLVK</sequence>
<reference evidence="4" key="1">
    <citation type="journal article" date="2005" name="Nat. Biotechnol.">
        <title>The complete genome sequence of the meat-borne lactic acid bacterium Lactobacillus sakei 23K.</title>
        <authorList>
            <person name="Chaillou S."/>
            <person name="Champomier-Verges M.-C."/>
            <person name="Cornet M."/>
            <person name="Crutz-Le Coq A.-M."/>
            <person name="Dudez A.-M."/>
            <person name="Martin V."/>
            <person name="Beaufils S."/>
            <person name="Darbon-Rongere E."/>
            <person name="Bossy R."/>
            <person name="Loux V."/>
            <person name="Zagorec M."/>
        </authorList>
    </citation>
    <scope>NUCLEOTIDE SEQUENCE [LARGE SCALE GENOMIC DNA]</scope>
    <source>
        <strain evidence="4">23K</strain>
    </source>
</reference>
<protein>
    <submittedName>
        <fullName evidence="3">Similar to universal stress protein, UspA family</fullName>
    </submittedName>
</protein>
<evidence type="ECO:0000259" key="2">
    <source>
        <dbReference type="Pfam" id="PF00582"/>
    </source>
</evidence>
<dbReference type="PRINTS" id="PR01438">
    <property type="entry name" value="UNVRSLSTRESS"/>
</dbReference>
<dbReference type="OrthoDB" id="2321605at2"/>
<dbReference type="InterPro" id="IPR014729">
    <property type="entry name" value="Rossmann-like_a/b/a_fold"/>
</dbReference>
<feature type="domain" description="UspA" evidence="2">
    <location>
        <begin position="4"/>
        <end position="144"/>
    </location>
</feature>
<keyword evidence="4" id="KW-1185">Reference proteome</keyword>
<organism evidence="3 4">
    <name type="scientific">Latilactobacillus sakei subsp. sakei (strain 23K)</name>
    <name type="common">Lactobacillus sakei subsp. sakei</name>
    <dbReference type="NCBI Taxonomy" id="314315"/>
    <lineage>
        <taxon>Bacteria</taxon>
        <taxon>Bacillati</taxon>
        <taxon>Bacillota</taxon>
        <taxon>Bacilli</taxon>
        <taxon>Lactobacillales</taxon>
        <taxon>Lactobacillaceae</taxon>
        <taxon>Latilactobacillus</taxon>
    </lineage>
</organism>
<dbReference type="Gene3D" id="3.40.50.620">
    <property type="entry name" value="HUPs"/>
    <property type="match status" value="1"/>
</dbReference>
<comment type="similarity">
    <text evidence="1">Belongs to the universal stress protein A family.</text>
</comment>
<name>Q38WF7_LATSS</name>
<dbReference type="AlphaFoldDB" id="Q38WF7"/>
<dbReference type="RefSeq" id="WP_011374871.1">
    <property type="nucleotide sequence ID" value="NC_007576.1"/>
</dbReference>
<dbReference type="Proteomes" id="UP000002707">
    <property type="component" value="Chromosome"/>
</dbReference>
<evidence type="ECO:0000313" key="4">
    <source>
        <dbReference type="Proteomes" id="UP000002707"/>
    </source>
</evidence>
<dbReference type="InterPro" id="IPR006016">
    <property type="entry name" value="UspA"/>
</dbReference>
<dbReference type="PANTHER" id="PTHR46268">
    <property type="entry name" value="STRESS RESPONSE PROTEIN NHAX"/>
    <property type="match status" value="1"/>
</dbReference>
<evidence type="ECO:0000313" key="3">
    <source>
        <dbReference type="EMBL" id="CAI55475.1"/>
    </source>
</evidence>
<dbReference type="InterPro" id="IPR006015">
    <property type="entry name" value="Universal_stress_UspA"/>
</dbReference>